<evidence type="ECO:0000256" key="3">
    <source>
        <dbReference type="ARBA" id="ARBA00023136"/>
    </source>
</evidence>
<proteinExistence type="predicted"/>
<dbReference type="Pfam" id="PF07690">
    <property type="entry name" value="MFS_1"/>
    <property type="match status" value="1"/>
</dbReference>
<dbReference type="InterPro" id="IPR011701">
    <property type="entry name" value="MFS"/>
</dbReference>
<feature type="transmembrane region" description="Helical" evidence="4">
    <location>
        <begin position="339"/>
        <end position="362"/>
    </location>
</feature>
<evidence type="ECO:0000256" key="4">
    <source>
        <dbReference type="SAM" id="Phobius"/>
    </source>
</evidence>
<dbReference type="InterPro" id="IPR036259">
    <property type="entry name" value="MFS_trans_sf"/>
</dbReference>
<gene>
    <name evidence="5" type="ORF">J1N51_06975</name>
</gene>
<feature type="transmembrane region" description="Helical" evidence="4">
    <location>
        <begin position="179"/>
        <end position="197"/>
    </location>
</feature>
<dbReference type="AlphaFoldDB" id="A0A975HJH7"/>
<dbReference type="SUPFAM" id="SSF103473">
    <property type="entry name" value="MFS general substrate transporter"/>
    <property type="match status" value="1"/>
</dbReference>
<dbReference type="KEGG" id="psym:J1N51_06975"/>
<dbReference type="Proteomes" id="UP000682739">
    <property type="component" value="Chromosome"/>
</dbReference>
<feature type="transmembrane region" description="Helical" evidence="4">
    <location>
        <begin position="63"/>
        <end position="80"/>
    </location>
</feature>
<feature type="transmembrane region" description="Helical" evidence="4">
    <location>
        <begin position="217"/>
        <end position="240"/>
    </location>
</feature>
<evidence type="ECO:0000256" key="1">
    <source>
        <dbReference type="ARBA" id="ARBA00022692"/>
    </source>
</evidence>
<dbReference type="EMBL" id="CP072110">
    <property type="protein sequence ID" value="QTH65325.1"/>
    <property type="molecule type" value="Genomic_DNA"/>
</dbReference>
<name>A0A975HJH7_9GAMM</name>
<keyword evidence="3 4" id="KW-0472">Membrane</keyword>
<feature type="transmembrane region" description="Helical" evidence="4">
    <location>
        <begin position="109"/>
        <end position="125"/>
    </location>
</feature>
<feature type="transmembrane region" description="Helical" evidence="4">
    <location>
        <begin position="252"/>
        <end position="270"/>
    </location>
</feature>
<accession>A0A975HJH7</accession>
<feature type="transmembrane region" description="Helical" evidence="4">
    <location>
        <begin position="368"/>
        <end position="388"/>
    </location>
</feature>
<keyword evidence="1 4" id="KW-0812">Transmembrane</keyword>
<organism evidence="5 6">
    <name type="scientific">Psychrosphaera ytuae</name>
    <dbReference type="NCBI Taxonomy" id="2820710"/>
    <lineage>
        <taxon>Bacteria</taxon>
        <taxon>Pseudomonadati</taxon>
        <taxon>Pseudomonadota</taxon>
        <taxon>Gammaproteobacteria</taxon>
        <taxon>Alteromonadales</taxon>
        <taxon>Pseudoalteromonadaceae</taxon>
        <taxon>Psychrosphaera</taxon>
    </lineage>
</organism>
<feature type="transmembrane region" description="Helical" evidence="4">
    <location>
        <begin position="87"/>
        <end position="103"/>
    </location>
</feature>
<feature type="transmembrane region" description="Helical" evidence="4">
    <location>
        <begin position="145"/>
        <end position="167"/>
    </location>
</feature>
<evidence type="ECO:0000313" key="6">
    <source>
        <dbReference type="Proteomes" id="UP000682739"/>
    </source>
</evidence>
<feature type="transmembrane region" description="Helical" evidence="4">
    <location>
        <begin position="306"/>
        <end position="327"/>
    </location>
</feature>
<feature type="transmembrane region" description="Helical" evidence="4">
    <location>
        <begin position="24"/>
        <end position="43"/>
    </location>
</feature>
<evidence type="ECO:0000256" key="2">
    <source>
        <dbReference type="ARBA" id="ARBA00022989"/>
    </source>
</evidence>
<reference evidence="5" key="1">
    <citation type="submission" date="2021-03" db="EMBL/GenBank/DDBJ databases">
        <title>Description of Psychrosphaera ytuae sp. nov. isolated from deep sea sediment of South China Sea.</title>
        <authorList>
            <person name="Zhang J."/>
            <person name="Xu X.-D."/>
        </authorList>
    </citation>
    <scope>NUCLEOTIDE SEQUENCE</scope>
    <source>
        <strain evidence="5">MTZ26</strain>
    </source>
</reference>
<dbReference type="GO" id="GO:0022857">
    <property type="term" value="F:transmembrane transporter activity"/>
    <property type="evidence" value="ECO:0007669"/>
    <property type="project" value="InterPro"/>
</dbReference>
<feature type="transmembrane region" description="Helical" evidence="4">
    <location>
        <begin position="282"/>
        <end position="300"/>
    </location>
</feature>
<sequence length="410" mass="45539">MQTHGFLLSAEKGKPVNRTSPQTFLLAMAFVMPFVFSTWMALLNNFVIEKAAFTGAEIGLLQSIREVPGFLAFTAIYVLLFVKEQRFAILSIGVMSAGVAATGYFPTEYGLYLTTLIMSIGFHYFETTQQSLTLQWLDKKESAHFLGKSLAVKSFGSLLAFGGIWLLMEWFEVSYQTTYLLAGGIGLVVVIFLWFGFPMFEQPATQTKKLVLRKNYWLYYMLTFLSGARRQIFVVFAGFMMVEKFGYSVGEISLLFGVNYVFNLLFAAKIGKWVGVIGERKALTLEYVGLILVFVGYAFVTNPHIAAGLYIIDHMFFALAIAIKTYLQKIADQKDIAATASVSFTINHIAAVVIPALLGLVWLYSSTLVFLIGAGFALCSLVASQLIPNEPTELIPTKLAKSVSTEKEYV</sequence>
<keyword evidence="6" id="KW-1185">Reference proteome</keyword>
<dbReference type="RefSeq" id="WP_208833360.1">
    <property type="nucleotide sequence ID" value="NZ_CP072110.1"/>
</dbReference>
<protein>
    <submittedName>
        <fullName evidence="5">MFS transporter</fullName>
    </submittedName>
</protein>
<dbReference type="Gene3D" id="1.20.1250.20">
    <property type="entry name" value="MFS general substrate transporter like domains"/>
    <property type="match status" value="2"/>
</dbReference>
<evidence type="ECO:0000313" key="5">
    <source>
        <dbReference type="EMBL" id="QTH65325.1"/>
    </source>
</evidence>
<keyword evidence="2 4" id="KW-1133">Transmembrane helix</keyword>